<keyword evidence="3" id="KW-1185">Reference proteome</keyword>
<feature type="compositionally biased region" description="Low complexity" evidence="1">
    <location>
        <begin position="7"/>
        <end position="37"/>
    </location>
</feature>
<dbReference type="OrthoDB" id="2802866at2759"/>
<organism evidence="2 3">
    <name type="scientific">Phlebiopsis gigantea (strain 11061_1 CR5-6)</name>
    <name type="common">White-rot fungus</name>
    <name type="synonym">Peniophora gigantea</name>
    <dbReference type="NCBI Taxonomy" id="745531"/>
    <lineage>
        <taxon>Eukaryota</taxon>
        <taxon>Fungi</taxon>
        <taxon>Dikarya</taxon>
        <taxon>Basidiomycota</taxon>
        <taxon>Agaricomycotina</taxon>
        <taxon>Agaricomycetes</taxon>
        <taxon>Polyporales</taxon>
        <taxon>Phanerochaetaceae</taxon>
        <taxon>Phlebiopsis</taxon>
    </lineage>
</organism>
<evidence type="ECO:0000313" key="2">
    <source>
        <dbReference type="EMBL" id="KIP05887.1"/>
    </source>
</evidence>
<reference evidence="2 3" key="1">
    <citation type="journal article" date="2014" name="PLoS Genet.">
        <title>Analysis of the Phlebiopsis gigantea genome, transcriptome and secretome provides insight into its pioneer colonization strategies of wood.</title>
        <authorList>
            <person name="Hori C."/>
            <person name="Ishida T."/>
            <person name="Igarashi K."/>
            <person name="Samejima M."/>
            <person name="Suzuki H."/>
            <person name="Master E."/>
            <person name="Ferreira P."/>
            <person name="Ruiz-Duenas F.J."/>
            <person name="Held B."/>
            <person name="Canessa P."/>
            <person name="Larrondo L.F."/>
            <person name="Schmoll M."/>
            <person name="Druzhinina I.S."/>
            <person name="Kubicek C.P."/>
            <person name="Gaskell J.A."/>
            <person name="Kersten P."/>
            <person name="St John F."/>
            <person name="Glasner J."/>
            <person name="Sabat G."/>
            <person name="Splinter BonDurant S."/>
            <person name="Syed K."/>
            <person name="Yadav J."/>
            <person name="Mgbeahuruike A.C."/>
            <person name="Kovalchuk A."/>
            <person name="Asiegbu F.O."/>
            <person name="Lackner G."/>
            <person name="Hoffmeister D."/>
            <person name="Rencoret J."/>
            <person name="Gutierrez A."/>
            <person name="Sun H."/>
            <person name="Lindquist E."/>
            <person name="Barry K."/>
            <person name="Riley R."/>
            <person name="Grigoriev I.V."/>
            <person name="Henrissat B."/>
            <person name="Kues U."/>
            <person name="Berka R.M."/>
            <person name="Martinez A.T."/>
            <person name="Covert S.F."/>
            <person name="Blanchette R.A."/>
            <person name="Cullen D."/>
        </authorList>
    </citation>
    <scope>NUCLEOTIDE SEQUENCE [LARGE SCALE GENOMIC DNA]</scope>
    <source>
        <strain evidence="2 3">11061_1 CR5-6</strain>
    </source>
</reference>
<dbReference type="HOGENOM" id="CLU_1611393_0_0_1"/>
<name>A0A0C3S5Z5_PHLG1</name>
<dbReference type="Proteomes" id="UP000053257">
    <property type="component" value="Unassembled WGS sequence"/>
</dbReference>
<sequence length="165" mass="17173">MPYNRRSSLWSTSNSFSSSAPSTPGTSASSSALAPSPLAAAAAIACPDIAECDEDSEPRPPSIVIGDAQVDDAPHGPPPATTTAAAGPPEHRRSRFRLRRGSSAEPVPSADAEEPPRELATLVSCTKRPRGLALVPLDVAQARESIVRHPEGFELKEARSTNGGI</sequence>
<evidence type="ECO:0000313" key="3">
    <source>
        <dbReference type="Proteomes" id="UP000053257"/>
    </source>
</evidence>
<dbReference type="AlphaFoldDB" id="A0A0C3S5Z5"/>
<gene>
    <name evidence="2" type="ORF">PHLGIDRAFT_119445</name>
</gene>
<protein>
    <submittedName>
        <fullName evidence="2">Uncharacterized protein</fullName>
    </submittedName>
</protein>
<accession>A0A0C3S5Z5</accession>
<evidence type="ECO:0000256" key="1">
    <source>
        <dbReference type="SAM" id="MobiDB-lite"/>
    </source>
</evidence>
<feature type="region of interest" description="Disordered" evidence="1">
    <location>
        <begin position="49"/>
        <end position="118"/>
    </location>
</feature>
<feature type="region of interest" description="Disordered" evidence="1">
    <location>
        <begin position="1"/>
        <end position="37"/>
    </location>
</feature>
<proteinExistence type="predicted"/>
<dbReference type="EMBL" id="KN840531">
    <property type="protein sequence ID" value="KIP05887.1"/>
    <property type="molecule type" value="Genomic_DNA"/>
</dbReference>